<evidence type="ECO:0000256" key="2">
    <source>
        <dbReference type="SAM" id="SignalP"/>
    </source>
</evidence>
<keyword evidence="4" id="KW-1185">Reference proteome</keyword>
<feature type="chain" id="PRO_5009681657" description="Cell envelope biogenesis protein TolA" evidence="2">
    <location>
        <begin position="23"/>
        <end position="134"/>
    </location>
</feature>
<reference evidence="4" key="2">
    <citation type="submission" date="2014-11" db="EMBL/GenBank/DDBJ databases">
        <title>Draft genome sequence of Hydrogenophaga intermedia S1.</title>
        <authorList>
            <person name="Gan H.M."/>
            <person name="Chew T.H."/>
            <person name="Stolz A."/>
        </authorList>
    </citation>
    <scope>NUCLEOTIDE SEQUENCE [LARGE SCALE GENOMIC DNA]</scope>
    <source>
        <strain evidence="4">S1</strain>
    </source>
</reference>
<keyword evidence="1" id="KW-0175">Coiled coil</keyword>
<reference evidence="4" key="1">
    <citation type="submission" date="2014-02" db="EMBL/GenBank/DDBJ databases">
        <authorList>
            <person name="Gan H."/>
        </authorList>
    </citation>
    <scope>NUCLEOTIDE SEQUENCE [LARGE SCALE GENOMIC DNA]</scope>
    <source>
        <strain evidence="4">S1</strain>
    </source>
</reference>
<evidence type="ECO:0008006" key="5">
    <source>
        <dbReference type="Google" id="ProtNLM"/>
    </source>
</evidence>
<accession>A0A1L1PRK5</accession>
<feature type="signal peptide" evidence="2">
    <location>
        <begin position="1"/>
        <end position="22"/>
    </location>
</feature>
<organism evidence="3 4">
    <name type="scientific">Hydrogenophaga intermedia</name>
    <dbReference type="NCBI Taxonomy" id="65786"/>
    <lineage>
        <taxon>Bacteria</taxon>
        <taxon>Pseudomonadati</taxon>
        <taxon>Pseudomonadota</taxon>
        <taxon>Betaproteobacteria</taxon>
        <taxon>Burkholderiales</taxon>
        <taxon>Comamonadaceae</taxon>
        <taxon>Hydrogenophaga</taxon>
    </lineage>
</organism>
<keyword evidence="2" id="KW-0732">Signal</keyword>
<name>A0A1L1PRK5_HYDIT</name>
<evidence type="ECO:0000313" key="4">
    <source>
        <dbReference type="Proteomes" id="UP000028878"/>
    </source>
</evidence>
<proteinExistence type="predicted"/>
<protein>
    <recommendedName>
        <fullName evidence="5">Cell envelope biogenesis protein TolA</fullName>
    </recommendedName>
</protein>
<feature type="coiled-coil region" evidence="1">
    <location>
        <begin position="34"/>
        <end position="61"/>
    </location>
</feature>
<dbReference type="Proteomes" id="UP000028878">
    <property type="component" value="Unassembled WGS sequence"/>
</dbReference>
<gene>
    <name evidence="3" type="ORF">BN948_01650</name>
</gene>
<evidence type="ECO:0000313" key="3">
    <source>
        <dbReference type="EMBL" id="CDN87231.1"/>
    </source>
</evidence>
<evidence type="ECO:0000256" key="1">
    <source>
        <dbReference type="SAM" id="Coils"/>
    </source>
</evidence>
<sequence length="134" mass="14561" precursor="true">MNMTIKATTAIALCAASAFTMAQSMTKAEHDAAEERIEMNYKNAKKACDAMKDNAKDVCQEEAKGKERVEKAELENQYKPTASNARKVQEAKADTAYDVAKEKCEDQAGDAQKVCKADAKAEHDRAIKAAKGKG</sequence>
<dbReference type="AlphaFoldDB" id="A0A1L1PRK5"/>
<dbReference type="EMBL" id="CCAE010000009">
    <property type="protein sequence ID" value="CDN87231.1"/>
    <property type="molecule type" value="Genomic_DNA"/>
</dbReference>